<dbReference type="PANTHER" id="PTHR21624:SF1">
    <property type="entry name" value="ALKYLGLYCEROL MONOOXYGENASE"/>
    <property type="match status" value="1"/>
</dbReference>
<dbReference type="Proteomes" id="UP000199296">
    <property type="component" value="Unassembled WGS sequence"/>
</dbReference>
<evidence type="ECO:0000256" key="4">
    <source>
        <dbReference type="ARBA" id="ARBA00023002"/>
    </source>
</evidence>
<dbReference type="GO" id="GO:0008610">
    <property type="term" value="P:lipid biosynthetic process"/>
    <property type="evidence" value="ECO:0007669"/>
    <property type="project" value="InterPro"/>
</dbReference>
<name>A0A1G7VUL0_9FLAO</name>
<dbReference type="AlphaFoldDB" id="A0A1G7VUL0"/>
<evidence type="ECO:0000313" key="10">
    <source>
        <dbReference type="Proteomes" id="UP000199296"/>
    </source>
</evidence>
<organism evidence="9 10">
    <name type="scientific">Psychroflexus sediminis</name>
    <dbReference type="NCBI Taxonomy" id="470826"/>
    <lineage>
        <taxon>Bacteria</taxon>
        <taxon>Pseudomonadati</taxon>
        <taxon>Bacteroidota</taxon>
        <taxon>Flavobacteriia</taxon>
        <taxon>Flavobacteriales</taxon>
        <taxon>Flavobacteriaceae</taxon>
        <taxon>Psychroflexus</taxon>
    </lineage>
</organism>
<dbReference type="GO" id="GO:0012505">
    <property type="term" value="C:endomembrane system"/>
    <property type="evidence" value="ECO:0007669"/>
    <property type="project" value="UniProtKB-SubCell"/>
</dbReference>
<feature type="domain" description="Fatty acid hydroxylase" evidence="8">
    <location>
        <begin position="95"/>
        <end position="231"/>
    </location>
</feature>
<accession>A0A1G7VUL0</accession>
<evidence type="ECO:0000256" key="7">
    <source>
        <dbReference type="SAM" id="Phobius"/>
    </source>
</evidence>
<dbReference type="STRING" id="470826.SAMN04488027_104156"/>
<keyword evidence="6 7" id="KW-0472">Membrane</keyword>
<dbReference type="EMBL" id="FNCW01000004">
    <property type="protein sequence ID" value="SDG63228.1"/>
    <property type="molecule type" value="Genomic_DNA"/>
</dbReference>
<dbReference type="GO" id="GO:0006643">
    <property type="term" value="P:membrane lipid metabolic process"/>
    <property type="evidence" value="ECO:0007669"/>
    <property type="project" value="TreeGrafter"/>
</dbReference>
<evidence type="ECO:0000313" key="9">
    <source>
        <dbReference type="EMBL" id="SDG63228.1"/>
    </source>
</evidence>
<keyword evidence="10" id="KW-1185">Reference proteome</keyword>
<reference evidence="9 10" key="1">
    <citation type="submission" date="2016-10" db="EMBL/GenBank/DDBJ databases">
        <authorList>
            <person name="de Groot N.N."/>
        </authorList>
    </citation>
    <scope>NUCLEOTIDE SEQUENCE [LARGE SCALE GENOMIC DNA]</scope>
    <source>
        <strain evidence="9 10">DSM 19803</strain>
    </source>
</reference>
<dbReference type="InterPro" id="IPR051689">
    <property type="entry name" value="Sterol_desaturase/TMEM195"/>
</dbReference>
<dbReference type="Pfam" id="PF04116">
    <property type="entry name" value="FA_hydroxylase"/>
    <property type="match status" value="1"/>
</dbReference>
<evidence type="ECO:0000256" key="1">
    <source>
        <dbReference type="ARBA" id="ARBA00004127"/>
    </source>
</evidence>
<keyword evidence="3 7" id="KW-1133">Transmembrane helix</keyword>
<dbReference type="PANTHER" id="PTHR21624">
    <property type="entry name" value="STEROL DESATURASE-RELATED PROTEIN"/>
    <property type="match status" value="1"/>
</dbReference>
<dbReference type="GO" id="GO:0050479">
    <property type="term" value="F:glyceryl-ether monooxygenase activity"/>
    <property type="evidence" value="ECO:0007669"/>
    <property type="project" value="TreeGrafter"/>
</dbReference>
<sequence length="280" mass="33006">MVDFLSFFEEMPIWMKLAWVVGILALFWILEGYYSLTVMTYKKIRHAGVNFIFLLFTMLINVGFGALTLGVFFWIETNQFGLLHLIDLPPVAELLLAILALDLIAQYGVHYFLHKVKWMWRLHIVHHSDSKVDVTTGTRHHPLDFTIRETVALMTVLIMGMPIAYYLFYRILSVFFTYFTHANINLGPLDKALSYVVVTPKMHKFHHHHEMPWTDTNFGNMLSIWDRLFGTFVYADHTKIKYGLDIADEFRDEDVFYQLKIPFDRRVKRNPETELYSNPE</sequence>
<evidence type="ECO:0000256" key="6">
    <source>
        <dbReference type="ARBA" id="ARBA00023136"/>
    </source>
</evidence>
<evidence type="ECO:0000256" key="2">
    <source>
        <dbReference type="ARBA" id="ARBA00022692"/>
    </source>
</evidence>
<feature type="transmembrane region" description="Helical" evidence="7">
    <location>
        <begin position="12"/>
        <end position="30"/>
    </location>
</feature>
<dbReference type="InterPro" id="IPR006694">
    <property type="entry name" value="Fatty_acid_hydroxylase"/>
</dbReference>
<keyword evidence="2 7" id="KW-0812">Transmembrane</keyword>
<dbReference type="GO" id="GO:0016020">
    <property type="term" value="C:membrane"/>
    <property type="evidence" value="ECO:0007669"/>
    <property type="project" value="GOC"/>
</dbReference>
<comment type="subcellular location">
    <subcellularLocation>
        <location evidence="1">Endomembrane system</location>
        <topology evidence="1">Multi-pass membrane protein</topology>
    </subcellularLocation>
</comment>
<feature type="transmembrane region" description="Helical" evidence="7">
    <location>
        <begin position="51"/>
        <end position="74"/>
    </location>
</feature>
<gene>
    <name evidence="9" type="ORF">SAMN04488027_104156</name>
</gene>
<protein>
    <submittedName>
        <fullName evidence="9">Sterol desaturase/sphingolipid hydroxylase, fatty acid hydroxylase superfamily</fullName>
    </submittedName>
</protein>
<dbReference type="OrthoDB" id="9770329at2"/>
<feature type="transmembrane region" description="Helical" evidence="7">
    <location>
        <begin position="151"/>
        <end position="169"/>
    </location>
</feature>
<keyword evidence="5" id="KW-0443">Lipid metabolism</keyword>
<evidence type="ECO:0000256" key="3">
    <source>
        <dbReference type="ARBA" id="ARBA00022989"/>
    </source>
</evidence>
<evidence type="ECO:0000259" key="8">
    <source>
        <dbReference type="Pfam" id="PF04116"/>
    </source>
</evidence>
<proteinExistence type="predicted"/>
<evidence type="ECO:0000256" key="5">
    <source>
        <dbReference type="ARBA" id="ARBA00023098"/>
    </source>
</evidence>
<dbReference type="GO" id="GO:0005506">
    <property type="term" value="F:iron ion binding"/>
    <property type="evidence" value="ECO:0007669"/>
    <property type="project" value="InterPro"/>
</dbReference>
<dbReference type="RefSeq" id="WP_093366546.1">
    <property type="nucleotide sequence ID" value="NZ_FNCW01000004.1"/>
</dbReference>
<keyword evidence="4" id="KW-0560">Oxidoreductase</keyword>
<feature type="transmembrane region" description="Helical" evidence="7">
    <location>
        <begin position="94"/>
        <end position="113"/>
    </location>
</feature>